<evidence type="ECO:0000256" key="1">
    <source>
        <dbReference type="ARBA" id="ARBA00004123"/>
    </source>
</evidence>
<keyword evidence="4" id="KW-0539">Nucleus</keyword>
<dbReference type="PANTHER" id="PTHR14212:SF0">
    <property type="entry name" value="U4_U6 SMALL NUCLEAR RIBONUCLEOPROTEIN PRP3"/>
    <property type="match status" value="1"/>
</dbReference>
<feature type="region of interest" description="Disordered" evidence="5">
    <location>
        <begin position="13"/>
        <end position="34"/>
    </location>
</feature>
<dbReference type="CDD" id="cd24162">
    <property type="entry name" value="Prp3_C"/>
    <property type="match status" value="1"/>
</dbReference>
<keyword evidence="2" id="KW-0507">mRNA processing</keyword>
<evidence type="ECO:0000259" key="7">
    <source>
        <dbReference type="Pfam" id="PF08572"/>
    </source>
</evidence>
<dbReference type="AlphaFoldDB" id="A0A834LEP2"/>
<dbReference type="Proteomes" id="UP000626092">
    <property type="component" value="Unassembled WGS sequence"/>
</dbReference>
<gene>
    <name evidence="8" type="ORF">RHSIM_Rhsim09G0156000</name>
</gene>
<reference evidence="8" key="1">
    <citation type="submission" date="2019-11" db="EMBL/GenBank/DDBJ databases">
        <authorList>
            <person name="Liu Y."/>
            <person name="Hou J."/>
            <person name="Li T.-Q."/>
            <person name="Guan C.-H."/>
            <person name="Wu X."/>
            <person name="Wu H.-Z."/>
            <person name="Ling F."/>
            <person name="Zhang R."/>
            <person name="Shi X.-G."/>
            <person name="Ren J.-P."/>
            <person name="Chen E.-F."/>
            <person name="Sun J.-M."/>
        </authorList>
    </citation>
    <scope>NUCLEOTIDE SEQUENCE</scope>
    <source>
        <strain evidence="8">Adult_tree_wgs_1</strain>
        <tissue evidence="8">Leaves</tissue>
    </source>
</reference>
<feature type="region of interest" description="Disordered" evidence="5">
    <location>
        <begin position="98"/>
        <end position="121"/>
    </location>
</feature>
<dbReference type="GO" id="GO:0046540">
    <property type="term" value="C:U4/U6 x U5 tri-snRNP complex"/>
    <property type="evidence" value="ECO:0007669"/>
    <property type="project" value="InterPro"/>
</dbReference>
<dbReference type="PANTHER" id="PTHR14212">
    <property type="entry name" value="U4/U6-ASSOCIATED RNA SPLICING FACTOR-RELATED"/>
    <property type="match status" value="1"/>
</dbReference>
<accession>A0A834LEP2</accession>
<dbReference type="Pfam" id="PF08572">
    <property type="entry name" value="PRP3"/>
    <property type="match status" value="1"/>
</dbReference>
<evidence type="ECO:0000256" key="3">
    <source>
        <dbReference type="ARBA" id="ARBA00023187"/>
    </source>
</evidence>
<evidence type="ECO:0000256" key="5">
    <source>
        <dbReference type="SAM" id="MobiDB-lite"/>
    </source>
</evidence>
<feature type="domain" description="Small nuclear ribonucleoprotein Prp3 C-terminal" evidence="6">
    <location>
        <begin position="510"/>
        <end position="631"/>
    </location>
</feature>
<comment type="subcellular location">
    <subcellularLocation>
        <location evidence="1">Nucleus</location>
    </subcellularLocation>
</comment>
<evidence type="ECO:0000256" key="2">
    <source>
        <dbReference type="ARBA" id="ARBA00022664"/>
    </source>
</evidence>
<dbReference type="OrthoDB" id="10264544at2759"/>
<evidence type="ECO:0000256" key="4">
    <source>
        <dbReference type="ARBA" id="ARBA00023242"/>
    </source>
</evidence>
<evidence type="ECO:0000313" key="9">
    <source>
        <dbReference type="Proteomes" id="UP000626092"/>
    </source>
</evidence>
<comment type="caution">
    <text evidence="8">The sequence shown here is derived from an EMBL/GenBank/DDBJ whole genome shotgun (WGS) entry which is preliminary data.</text>
</comment>
<evidence type="ECO:0000259" key="6">
    <source>
        <dbReference type="Pfam" id="PF06544"/>
    </source>
</evidence>
<sequence length="639" mass="71170">MAQEEKYFLVAASQPPNMASRTRPETFLAPSRSPPTKVYSICMTNETKEVSVFESHEVPGKSSTDGTASAGTVGNLSLDALSEVKRALQKVLAEKQKQIPVGASSEGSPQKEGLKVSSSTPGLLPKALSASDYEAVKYSQELCAKLGFPQGGEFPPPGNIFLGQMPTGISYQTKPDKAHILRVDALGREIDEHGKVVDTTKLTNLCTLKVNLNKEKKEAFPHLGPEIDVDPGRNNHFDARIVTNSRSPRRTNFEFLEEGTWSKAAEIIKLKSQFGEAQAKELKAKQTQLAKADHGGNPNLIEVAERVSINEKSKEPIPEIEWWLWYNVGYRVCGSKLAALASLLTLYLKMRDRSLLFSGTYADITDGNTAEDKLNMEKITIYMEHPTNLPPTEPAPPLPELLKLTKEEQRKLRKQQRQAQETYKQAMIAQALLEPPKPIVKMSNLMKVLGCEATQDPTRLEMEIRRASIEREKAHDDRNAVRKLTADERREKRERKLFGDPDVPESIVSVYKVNNDLSHPQTQFKVNVNAHENRLTGCAVTSEGISVVVVEGGKKSTKRYQNLMLRRINWTSAGGNGDEDEGKTVNKCALVWEGSVAKPSFDKFCIHKCRNKAAARKVFSDAGVPHYWDLAFSFTEDHM</sequence>
<evidence type="ECO:0000313" key="8">
    <source>
        <dbReference type="EMBL" id="KAF7132572.1"/>
    </source>
</evidence>
<keyword evidence="9" id="KW-1185">Reference proteome</keyword>
<name>A0A834LEP2_RHOSS</name>
<feature type="domain" description="Pre-mRNA-splicing factor 3" evidence="7">
    <location>
        <begin position="234"/>
        <end position="485"/>
    </location>
</feature>
<dbReference type="InterPro" id="IPR013881">
    <property type="entry name" value="Pre-mRNA_splic_Prp3_dom"/>
</dbReference>
<protein>
    <submittedName>
        <fullName evidence="8">Uncharacterized protein</fullName>
    </submittedName>
</protein>
<dbReference type="InterPro" id="IPR010541">
    <property type="entry name" value="Prp3_C"/>
</dbReference>
<dbReference type="EMBL" id="WJXA01000009">
    <property type="protein sequence ID" value="KAF7132572.1"/>
    <property type="molecule type" value="Genomic_DNA"/>
</dbReference>
<dbReference type="Pfam" id="PF06544">
    <property type="entry name" value="Prp3_C"/>
    <property type="match status" value="1"/>
</dbReference>
<keyword evidence="3" id="KW-0508">mRNA splicing</keyword>
<dbReference type="InterPro" id="IPR027104">
    <property type="entry name" value="Prp3"/>
</dbReference>
<dbReference type="GO" id="GO:0000398">
    <property type="term" value="P:mRNA splicing, via spliceosome"/>
    <property type="evidence" value="ECO:0007669"/>
    <property type="project" value="InterPro"/>
</dbReference>
<proteinExistence type="predicted"/>
<organism evidence="8 9">
    <name type="scientific">Rhododendron simsii</name>
    <name type="common">Sims's rhododendron</name>
    <dbReference type="NCBI Taxonomy" id="118357"/>
    <lineage>
        <taxon>Eukaryota</taxon>
        <taxon>Viridiplantae</taxon>
        <taxon>Streptophyta</taxon>
        <taxon>Embryophyta</taxon>
        <taxon>Tracheophyta</taxon>
        <taxon>Spermatophyta</taxon>
        <taxon>Magnoliopsida</taxon>
        <taxon>eudicotyledons</taxon>
        <taxon>Gunneridae</taxon>
        <taxon>Pentapetalae</taxon>
        <taxon>asterids</taxon>
        <taxon>Ericales</taxon>
        <taxon>Ericaceae</taxon>
        <taxon>Ericoideae</taxon>
        <taxon>Rhodoreae</taxon>
        <taxon>Rhododendron</taxon>
    </lineage>
</organism>